<keyword evidence="5" id="KW-0808">Transferase</keyword>
<feature type="binding site" evidence="1">
    <location>
        <position position="24"/>
    </location>
    <ligand>
        <name>Zn(2+)</name>
        <dbReference type="ChEBI" id="CHEBI:29105"/>
    </ligand>
</feature>
<dbReference type="SUPFAM" id="SSF53335">
    <property type="entry name" value="S-adenosyl-L-methionine-dependent methyltransferases"/>
    <property type="match status" value="1"/>
</dbReference>
<feature type="binding site" evidence="1">
    <location>
        <position position="4"/>
    </location>
    <ligand>
        <name>Zn(2+)</name>
        <dbReference type="ChEBI" id="CHEBI:29105"/>
    </ligand>
</feature>
<dbReference type="Gene3D" id="3.40.50.150">
    <property type="entry name" value="Vaccinia Virus protein VP39"/>
    <property type="match status" value="1"/>
</dbReference>
<keyword evidence="2" id="KW-0949">S-adenosyl-L-methionine</keyword>
<feature type="binding site" evidence="2">
    <location>
        <begin position="96"/>
        <end position="97"/>
    </location>
    <ligand>
        <name>S-adenosyl-L-methionine</name>
        <dbReference type="ChEBI" id="CHEBI:59789"/>
    </ligand>
</feature>
<dbReference type="GO" id="GO:0046872">
    <property type="term" value="F:metal ion binding"/>
    <property type="evidence" value="ECO:0007669"/>
    <property type="project" value="UniProtKB-KW"/>
</dbReference>
<evidence type="ECO:0000256" key="1">
    <source>
        <dbReference type="PIRSR" id="PIRSR018249-1"/>
    </source>
</evidence>
<dbReference type="InterPro" id="IPR050508">
    <property type="entry name" value="Methyltransf_Superfamily"/>
</dbReference>
<dbReference type="EC" id="2.1.1.187" evidence="5"/>
<feature type="domain" description="Methyltransferase type 11" evidence="3">
    <location>
        <begin position="91"/>
        <end position="178"/>
    </location>
</feature>
<dbReference type="InterPro" id="IPR016718">
    <property type="entry name" value="rRNA_m1G-MeTrfase_A_prd"/>
</dbReference>
<accession>A0A6N2S423</accession>
<keyword evidence="5" id="KW-0489">Methyltransferase</keyword>
<dbReference type="InterPro" id="IPR048647">
    <property type="entry name" value="RlmA_N"/>
</dbReference>
<dbReference type="PIRSF" id="PIRSF018249">
    <property type="entry name" value="MyrA_prd"/>
    <property type="match status" value="1"/>
</dbReference>
<dbReference type="InterPro" id="IPR013216">
    <property type="entry name" value="Methyltransf_11"/>
</dbReference>
<feature type="domain" description="23S rRNA (guanine(745)-N(1))-methyltransferase N-terminal" evidence="4">
    <location>
        <begin position="3"/>
        <end position="37"/>
    </location>
</feature>
<dbReference type="EMBL" id="CACRSL010000003">
    <property type="protein sequence ID" value="VYS87902.1"/>
    <property type="molecule type" value="Genomic_DNA"/>
</dbReference>
<dbReference type="PANTHER" id="PTHR42912">
    <property type="entry name" value="METHYLTRANSFERASE"/>
    <property type="match status" value="1"/>
</dbReference>
<feature type="binding site" evidence="1">
    <location>
        <position position="20"/>
    </location>
    <ligand>
        <name>Zn(2+)</name>
        <dbReference type="ChEBI" id="CHEBI:29105"/>
    </ligand>
</feature>
<evidence type="ECO:0000256" key="2">
    <source>
        <dbReference type="PIRSR" id="PIRSR018249-2"/>
    </source>
</evidence>
<evidence type="ECO:0000313" key="5">
    <source>
        <dbReference type="EMBL" id="VYS87902.1"/>
    </source>
</evidence>
<name>A0A6N2S423_9FIRM</name>
<dbReference type="GO" id="GO:0052911">
    <property type="term" value="F:23S rRNA (guanine(745)-N(1))-methyltransferase activity"/>
    <property type="evidence" value="ECO:0007669"/>
    <property type="project" value="UniProtKB-EC"/>
</dbReference>
<protein>
    <submittedName>
        <fullName evidence="5">23S rRNA (Guanine(745)-N(1))-methyltransferase</fullName>
        <ecNumber evidence="5">2.1.1.187</ecNumber>
    </submittedName>
</protein>
<feature type="binding site" evidence="2">
    <location>
        <position position="187"/>
    </location>
    <ligand>
        <name>S-adenosyl-L-methionine</name>
        <dbReference type="ChEBI" id="CHEBI:59789"/>
    </ligand>
</feature>
<organism evidence="5">
    <name type="scientific">uncultured Anaerotruncus sp</name>
    <dbReference type="NCBI Taxonomy" id="905011"/>
    <lineage>
        <taxon>Bacteria</taxon>
        <taxon>Bacillati</taxon>
        <taxon>Bacillota</taxon>
        <taxon>Clostridia</taxon>
        <taxon>Eubacteriales</taxon>
        <taxon>Oscillospiraceae</taxon>
        <taxon>Anaerotruncus</taxon>
        <taxon>environmental samples</taxon>
    </lineage>
</organism>
<keyword evidence="1" id="KW-0862">Zinc</keyword>
<gene>
    <name evidence="5" type="primary">rlmA</name>
    <name evidence="5" type="ORF">AULFYP135_00743</name>
</gene>
<dbReference type="CDD" id="cd02440">
    <property type="entry name" value="AdoMet_MTases"/>
    <property type="match status" value="1"/>
</dbReference>
<dbReference type="AlphaFoldDB" id="A0A6N2S423"/>
<keyword evidence="1" id="KW-0479">Metal-binding</keyword>
<dbReference type="InterPro" id="IPR029063">
    <property type="entry name" value="SAM-dependent_MTases_sf"/>
</dbReference>
<dbReference type="PANTHER" id="PTHR42912:SF45">
    <property type="entry name" value="23S RRNA (GUANINE(745)-N(1))-METHYLTRANSFERASE"/>
    <property type="match status" value="1"/>
</dbReference>
<evidence type="ECO:0000259" key="4">
    <source>
        <dbReference type="Pfam" id="PF21302"/>
    </source>
</evidence>
<reference evidence="5" key="1">
    <citation type="submission" date="2019-11" db="EMBL/GenBank/DDBJ databases">
        <authorList>
            <person name="Feng L."/>
        </authorList>
    </citation>
    <scope>NUCLEOTIDE SEQUENCE</scope>
    <source>
        <strain evidence="5">AundefinedLFYP135</strain>
    </source>
</reference>
<dbReference type="Pfam" id="PF08241">
    <property type="entry name" value="Methyltransf_11"/>
    <property type="match status" value="1"/>
</dbReference>
<sequence>MLLCPVCGNQLEQKDGSYRCIKGHCFDISSAGYVNLLLSGGKASGVHGDSKEMIRARQDFLSKGYYSFLSEEVNRIALGFLKGSPAPVVADVGCGEGYYTGSLCTFLRDHRVEAQVYGFDIAKYALQLAAKRCRQVTYAVASLSKIPLPSHSVDLLVDIFAPYSNTEFNRVVRTGGHIITAVPAEQHLFGLKKTLYESPYENVVKPYDLEGFEPVEIRRIRRDAQLNSQDDIFNLFMMTPYYWKTSREAVERLKRLDKLDTAMEFAIITYQKVHDRTEAK</sequence>
<proteinExistence type="predicted"/>
<dbReference type="Pfam" id="PF21302">
    <property type="entry name" value="Zn_ribbon_RlmA"/>
    <property type="match status" value="1"/>
</dbReference>
<feature type="binding site" evidence="2">
    <location>
        <position position="66"/>
    </location>
    <ligand>
        <name>S-adenosyl-L-methionine</name>
        <dbReference type="ChEBI" id="CHEBI:59789"/>
    </ligand>
</feature>
<feature type="binding site" evidence="1">
    <location>
        <position position="7"/>
    </location>
    <ligand>
        <name>Zn(2+)</name>
        <dbReference type="ChEBI" id="CHEBI:29105"/>
    </ligand>
</feature>
<evidence type="ECO:0000259" key="3">
    <source>
        <dbReference type="Pfam" id="PF08241"/>
    </source>
</evidence>